<dbReference type="Pfam" id="PF03050">
    <property type="entry name" value="DDE_Tnp_IS66"/>
    <property type="match status" value="1"/>
</dbReference>
<dbReference type="Pfam" id="PF13007">
    <property type="entry name" value="LZ_Tnp_IS66"/>
    <property type="match status" value="1"/>
</dbReference>
<evidence type="ECO:0000259" key="4">
    <source>
        <dbReference type="Pfam" id="PF13007"/>
    </source>
</evidence>
<evidence type="ECO:0000313" key="6">
    <source>
        <dbReference type="EMBL" id="NHZ83616.1"/>
    </source>
</evidence>
<feature type="domain" description="Transposase TnpC homeodomain" evidence="4">
    <location>
        <begin position="69"/>
        <end position="145"/>
    </location>
</feature>
<comment type="caution">
    <text evidence="6">The sequence shown here is derived from an EMBL/GenBank/DDBJ whole genome shotgun (WGS) entry which is preliminary data.</text>
</comment>
<dbReference type="PANTHER" id="PTHR33678">
    <property type="entry name" value="BLL1576 PROTEIN"/>
    <property type="match status" value="1"/>
</dbReference>
<proteinExistence type="predicted"/>
<feature type="domain" description="Transposase IS66 C-terminal" evidence="5">
    <location>
        <begin position="503"/>
        <end position="541"/>
    </location>
</feature>
<accession>A0ABX0NIT5</accession>
<keyword evidence="7" id="KW-1185">Reference proteome</keyword>
<dbReference type="NCBIfam" id="NF033517">
    <property type="entry name" value="transpos_IS66"/>
    <property type="match status" value="1"/>
</dbReference>
<dbReference type="InterPro" id="IPR024463">
    <property type="entry name" value="Transposase_TnpC_homeodom"/>
</dbReference>
<feature type="region of interest" description="Disordered" evidence="1">
    <location>
        <begin position="106"/>
        <end position="135"/>
    </location>
</feature>
<dbReference type="Proteomes" id="UP000621455">
    <property type="component" value="Unassembled WGS sequence"/>
</dbReference>
<dbReference type="InterPro" id="IPR052344">
    <property type="entry name" value="Transposase-related"/>
</dbReference>
<dbReference type="Pfam" id="PF13005">
    <property type="entry name" value="zf-IS66"/>
    <property type="match status" value="1"/>
</dbReference>
<dbReference type="InterPro" id="IPR004291">
    <property type="entry name" value="Transposase_IS66_central"/>
</dbReference>
<gene>
    <name evidence="6" type="ORF">F2P44_30755</name>
</gene>
<evidence type="ECO:0000259" key="3">
    <source>
        <dbReference type="Pfam" id="PF13005"/>
    </source>
</evidence>
<dbReference type="InterPro" id="IPR039552">
    <property type="entry name" value="IS66_C"/>
</dbReference>
<dbReference type="EMBL" id="WHJG01000057">
    <property type="protein sequence ID" value="NHZ83616.1"/>
    <property type="molecule type" value="Genomic_DNA"/>
</dbReference>
<evidence type="ECO:0000256" key="1">
    <source>
        <dbReference type="SAM" id="MobiDB-lite"/>
    </source>
</evidence>
<feature type="domain" description="Transposase IS66 zinc-finger binding" evidence="3">
    <location>
        <begin position="153"/>
        <end position="193"/>
    </location>
</feature>
<dbReference type="InterPro" id="IPR024474">
    <property type="entry name" value="Znf_dom_IS66"/>
</dbReference>
<feature type="domain" description="Transposase IS66 central" evidence="2">
    <location>
        <begin position="211"/>
        <end position="496"/>
    </location>
</feature>
<organism evidence="6 7">
    <name type="scientific">Massilia frigida</name>
    <dbReference type="NCBI Taxonomy" id="2609281"/>
    <lineage>
        <taxon>Bacteria</taxon>
        <taxon>Pseudomonadati</taxon>
        <taxon>Pseudomonadota</taxon>
        <taxon>Betaproteobacteria</taxon>
        <taxon>Burkholderiales</taxon>
        <taxon>Oxalobacteraceae</taxon>
        <taxon>Telluria group</taxon>
        <taxon>Massilia</taxon>
    </lineage>
</organism>
<reference evidence="6 7" key="1">
    <citation type="submission" date="2019-10" db="EMBL/GenBank/DDBJ databases">
        <title>Taxonomy of Antarctic Massilia spp.: description of Massilia rubra sp. nov., Massilia aquatica sp. nov., Massilia mucilaginosa sp. nov., Massilia frigida sp. nov. isolated from streams, lakes and regoliths.</title>
        <authorList>
            <person name="Holochova P."/>
            <person name="Sedlacek I."/>
            <person name="Kralova S."/>
            <person name="Maslanova I."/>
            <person name="Busse H.-J."/>
            <person name="Stankova E."/>
            <person name="Vrbovska V."/>
            <person name="Kovarovic V."/>
            <person name="Bartak M."/>
            <person name="Svec P."/>
            <person name="Pantucek R."/>
        </authorList>
    </citation>
    <scope>NUCLEOTIDE SEQUENCE [LARGE SCALE GENOMIC DNA]</scope>
    <source>
        <strain evidence="6 7">CCM 8695</strain>
    </source>
</reference>
<protein>
    <submittedName>
        <fullName evidence="6">IS66 family transposase</fullName>
    </submittedName>
</protein>
<evidence type="ECO:0000259" key="2">
    <source>
        <dbReference type="Pfam" id="PF03050"/>
    </source>
</evidence>
<name>A0ABX0NIT5_9BURK</name>
<evidence type="ECO:0000313" key="7">
    <source>
        <dbReference type="Proteomes" id="UP000621455"/>
    </source>
</evidence>
<dbReference type="Pfam" id="PF13817">
    <property type="entry name" value="DDE_Tnp_IS66_C"/>
    <property type="match status" value="1"/>
</dbReference>
<sequence>MELPAFVLPAVLPDDVDALKRLLQTQQDVMSTAQQAMQQAVQQAMEQALHEARQVAMREAHDYIIRMIEQSVLARHRMFGASSEQLAGQGRLFDEAEVLAQSSTDAQDVAALPDATPTQQTAPDKQPKARGKRAPLPGTLKRVDIVHDVPEHERTCPCGSPMVEIGQDVSEQLDIVPMQVRVLRHIRKRYGCPDSVHAPVTAALPPQPLPKSNASADFLAMLLTVKYVDGLPLARFENVLERHGVPVPRQTLARWAIGAGRLLQPLHNLMRDALLDSAVIHMDETVVQVLKEAGRKASSQSYMWVQTGGPPDKPVILYDYDTSRSAEVPLRLLSDYQGYLMTDGYTGYNKLAHIKGVEHLVCFAHVRRRFVDAARVQPKGKRGRADVAIDLIGKLYGIESDYRDATVEVRGLARARLSVPALAALKSWMDETLPTVTPKSALGKALAYMAKYWSRLTRYTERGDLPIDNNKCENAIRPFVVGRKAWLFSDTPAGAHASAVIYSLVETVKANGLEPYTWLRRVLRSLPLAQTVDEVEALLPWNLHSHDLASETVP</sequence>
<evidence type="ECO:0000259" key="5">
    <source>
        <dbReference type="Pfam" id="PF13817"/>
    </source>
</evidence>